<protein>
    <submittedName>
        <fullName evidence="7">Cytochrome c-type biogenesis protein</fullName>
    </submittedName>
</protein>
<evidence type="ECO:0000256" key="2">
    <source>
        <dbReference type="ARBA" id="ARBA00006143"/>
    </source>
</evidence>
<evidence type="ECO:0000256" key="5">
    <source>
        <dbReference type="ARBA" id="ARBA00023136"/>
    </source>
</evidence>
<dbReference type="AlphaFoldDB" id="A0A1G7U7L0"/>
<proteinExistence type="inferred from homology"/>
<dbReference type="Proteomes" id="UP000183404">
    <property type="component" value="Unassembled WGS sequence"/>
</dbReference>
<keyword evidence="3" id="KW-0812">Transmembrane</keyword>
<keyword evidence="4" id="KW-1133">Transmembrane helix</keyword>
<name>A0A1G7U7L0_THETY</name>
<evidence type="ECO:0000313" key="7">
    <source>
        <dbReference type="EMBL" id="SDG43397.1"/>
    </source>
</evidence>
<sequence>MPIYTAFLAGIVSFLSPCVLPLIPAYVSYIFGNKKNNLINLFLFVLGFSIVFVLMGATASQLGKLFLAYKDIFRKVSGIIIVLFGLQMTGIFRPLFLNKEVKLINMEKVQTGYIGSLVLGITFAAGWTPCVGPILASILLYAGSVSTLSVGVILLFAYSMGLGIPFIVTALLIDKFKSMYKRINKILPYIEVISGVILIIFGVLLYFNMLIKISGYFY</sequence>
<dbReference type="EMBL" id="FNBS01000074">
    <property type="protein sequence ID" value="SDG43397.1"/>
    <property type="molecule type" value="Genomic_DNA"/>
</dbReference>
<evidence type="ECO:0000256" key="3">
    <source>
        <dbReference type="ARBA" id="ARBA00022692"/>
    </source>
</evidence>
<organism evidence="7 8">
    <name type="scientific">Thermoanaerobacter thermohydrosulfuricus</name>
    <name type="common">Clostridium thermohydrosulfuricum</name>
    <dbReference type="NCBI Taxonomy" id="1516"/>
    <lineage>
        <taxon>Bacteria</taxon>
        <taxon>Bacillati</taxon>
        <taxon>Bacillota</taxon>
        <taxon>Clostridia</taxon>
        <taxon>Thermoanaerobacterales</taxon>
        <taxon>Thermoanaerobacteraceae</taxon>
        <taxon>Thermoanaerobacter</taxon>
    </lineage>
</organism>
<dbReference type="GO" id="GO:0017004">
    <property type="term" value="P:cytochrome complex assembly"/>
    <property type="evidence" value="ECO:0007669"/>
    <property type="project" value="InterPro"/>
</dbReference>
<accession>A0A1G7U7L0</accession>
<evidence type="ECO:0000256" key="4">
    <source>
        <dbReference type="ARBA" id="ARBA00022989"/>
    </source>
</evidence>
<comment type="subcellular location">
    <subcellularLocation>
        <location evidence="1">Membrane</location>
        <topology evidence="1">Multi-pass membrane protein</topology>
    </subcellularLocation>
</comment>
<evidence type="ECO:0000259" key="6">
    <source>
        <dbReference type="Pfam" id="PF02683"/>
    </source>
</evidence>
<gene>
    <name evidence="7" type="ORF">SAMN04244560_02347</name>
</gene>
<feature type="domain" description="Cytochrome C biogenesis protein transmembrane" evidence="6">
    <location>
        <begin position="4"/>
        <end position="202"/>
    </location>
</feature>
<evidence type="ECO:0000256" key="1">
    <source>
        <dbReference type="ARBA" id="ARBA00004141"/>
    </source>
</evidence>
<evidence type="ECO:0000313" key="8">
    <source>
        <dbReference type="Proteomes" id="UP000183404"/>
    </source>
</evidence>
<dbReference type="Pfam" id="PF02683">
    <property type="entry name" value="DsbD_TM"/>
    <property type="match status" value="1"/>
</dbReference>
<dbReference type="PANTHER" id="PTHR31272:SF4">
    <property type="entry name" value="CYTOCHROME C-TYPE BIOGENESIS PROTEIN HI_1454-RELATED"/>
    <property type="match status" value="1"/>
</dbReference>
<dbReference type="PANTHER" id="PTHR31272">
    <property type="entry name" value="CYTOCHROME C-TYPE BIOGENESIS PROTEIN HI_1454-RELATED"/>
    <property type="match status" value="1"/>
</dbReference>
<dbReference type="InterPro" id="IPR051790">
    <property type="entry name" value="Cytochrome_c-biogenesis_DsbD"/>
</dbReference>
<reference evidence="7 8" key="1">
    <citation type="submission" date="2016-10" db="EMBL/GenBank/DDBJ databases">
        <authorList>
            <person name="de Groot N.N."/>
        </authorList>
    </citation>
    <scope>NUCLEOTIDE SEQUENCE [LARGE SCALE GENOMIC DNA]</scope>
    <source>
        <strain evidence="7 8">DSM 569</strain>
    </source>
</reference>
<keyword evidence="5" id="KW-0472">Membrane</keyword>
<dbReference type="RefSeq" id="WP_004401854.1">
    <property type="nucleotide sequence ID" value="NZ_FNBS01000074.1"/>
</dbReference>
<comment type="similarity">
    <text evidence="2">Belongs to the DsbD family.</text>
</comment>
<dbReference type="InterPro" id="IPR003834">
    <property type="entry name" value="Cyt_c_assmbl_TM_dom"/>
</dbReference>
<dbReference type="GO" id="GO:0016020">
    <property type="term" value="C:membrane"/>
    <property type="evidence" value="ECO:0007669"/>
    <property type="project" value="UniProtKB-SubCell"/>
</dbReference>